<dbReference type="Proteomes" id="UP000299102">
    <property type="component" value="Unassembled WGS sequence"/>
</dbReference>
<name>A0A4C1UAA0_EUMVA</name>
<dbReference type="EMBL" id="BGZK01000149">
    <property type="protein sequence ID" value="GBP23301.1"/>
    <property type="molecule type" value="Genomic_DNA"/>
</dbReference>
<accession>A0A4C1UAA0</accession>
<reference evidence="2 3" key="1">
    <citation type="journal article" date="2019" name="Commun. Biol.">
        <title>The bagworm genome reveals a unique fibroin gene that provides high tensile strength.</title>
        <authorList>
            <person name="Kono N."/>
            <person name="Nakamura H."/>
            <person name="Ohtoshi R."/>
            <person name="Tomita M."/>
            <person name="Numata K."/>
            <person name="Arakawa K."/>
        </authorList>
    </citation>
    <scope>NUCLEOTIDE SEQUENCE [LARGE SCALE GENOMIC DNA]</scope>
</reference>
<proteinExistence type="predicted"/>
<comment type="caution">
    <text evidence="2">The sequence shown here is derived from an EMBL/GenBank/DDBJ whole genome shotgun (WGS) entry which is preliminary data.</text>
</comment>
<evidence type="ECO:0000256" key="1">
    <source>
        <dbReference type="SAM" id="MobiDB-lite"/>
    </source>
</evidence>
<organism evidence="2 3">
    <name type="scientific">Eumeta variegata</name>
    <name type="common">Bagworm moth</name>
    <name type="synonym">Eumeta japonica</name>
    <dbReference type="NCBI Taxonomy" id="151549"/>
    <lineage>
        <taxon>Eukaryota</taxon>
        <taxon>Metazoa</taxon>
        <taxon>Ecdysozoa</taxon>
        <taxon>Arthropoda</taxon>
        <taxon>Hexapoda</taxon>
        <taxon>Insecta</taxon>
        <taxon>Pterygota</taxon>
        <taxon>Neoptera</taxon>
        <taxon>Endopterygota</taxon>
        <taxon>Lepidoptera</taxon>
        <taxon>Glossata</taxon>
        <taxon>Ditrysia</taxon>
        <taxon>Tineoidea</taxon>
        <taxon>Psychidae</taxon>
        <taxon>Oiketicinae</taxon>
        <taxon>Eumeta</taxon>
    </lineage>
</organism>
<sequence>MTKRLTSYTSKAEFIRVINKTSINQQRKKNLVACKVGIRAKVLRDNDFECKSSVHTQKRHTKSSAESRQRGHNALPRQGPGDCPPPSRARAANKWTPGCCVHSLE</sequence>
<protein>
    <submittedName>
        <fullName evidence="2">Uncharacterized protein</fullName>
    </submittedName>
</protein>
<evidence type="ECO:0000313" key="3">
    <source>
        <dbReference type="Proteomes" id="UP000299102"/>
    </source>
</evidence>
<evidence type="ECO:0000313" key="2">
    <source>
        <dbReference type="EMBL" id="GBP23301.1"/>
    </source>
</evidence>
<gene>
    <name evidence="2" type="ORF">EVAR_76015_1</name>
</gene>
<feature type="region of interest" description="Disordered" evidence="1">
    <location>
        <begin position="51"/>
        <end position="105"/>
    </location>
</feature>
<dbReference type="AlphaFoldDB" id="A0A4C1UAA0"/>
<keyword evidence="3" id="KW-1185">Reference proteome</keyword>